<gene>
    <name evidence="1" type="ORF">GGP41_007200</name>
</gene>
<dbReference type="EMBL" id="WNKQ01000001">
    <property type="protein sequence ID" value="KAF5854426.1"/>
    <property type="molecule type" value="Genomic_DNA"/>
</dbReference>
<proteinExistence type="predicted"/>
<dbReference type="AlphaFoldDB" id="A0A8H5ZQ74"/>
<dbReference type="Proteomes" id="UP000624244">
    <property type="component" value="Unassembled WGS sequence"/>
</dbReference>
<evidence type="ECO:0000313" key="2">
    <source>
        <dbReference type="Proteomes" id="UP000624244"/>
    </source>
</evidence>
<protein>
    <submittedName>
        <fullName evidence="1">Uncharacterized protein</fullName>
    </submittedName>
</protein>
<accession>A0A8H5ZQ74</accession>
<name>A0A8H5ZQ74_COCSA</name>
<comment type="caution">
    <text evidence="1">The sequence shown here is derived from an EMBL/GenBank/DDBJ whole genome shotgun (WGS) entry which is preliminary data.</text>
</comment>
<reference evidence="1" key="1">
    <citation type="submission" date="2019-11" db="EMBL/GenBank/DDBJ databases">
        <title>Bipolaris sorokiniana Genome sequencing.</title>
        <authorList>
            <person name="Wang H."/>
        </authorList>
    </citation>
    <scope>NUCLEOTIDE SEQUENCE</scope>
</reference>
<sequence>MKWVYCPSDDNRAQFYTPVTMQETSLQDGWCSAAQSFHSRVLAYNIRSSSRVLRWITRNHPTLLGLINYTFTRLKQHRSSMEIHVRLAFVLGSDEAFCTHHHRWKYMLVANAPSYDGAATCKGPFHQPYSTSRCMYLYQGNLRYISKVPHVAATDRVNLDMTANILTVFANAALAHHHCLLCHRRLQS</sequence>
<evidence type="ECO:0000313" key="1">
    <source>
        <dbReference type="EMBL" id="KAF5854426.1"/>
    </source>
</evidence>
<organism evidence="1 2">
    <name type="scientific">Cochliobolus sativus</name>
    <name type="common">Common root rot and spot blotch fungus</name>
    <name type="synonym">Bipolaris sorokiniana</name>
    <dbReference type="NCBI Taxonomy" id="45130"/>
    <lineage>
        <taxon>Eukaryota</taxon>
        <taxon>Fungi</taxon>
        <taxon>Dikarya</taxon>
        <taxon>Ascomycota</taxon>
        <taxon>Pezizomycotina</taxon>
        <taxon>Dothideomycetes</taxon>
        <taxon>Pleosporomycetidae</taxon>
        <taxon>Pleosporales</taxon>
        <taxon>Pleosporineae</taxon>
        <taxon>Pleosporaceae</taxon>
        <taxon>Bipolaris</taxon>
    </lineage>
</organism>